<dbReference type="Proteomes" id="UP000694388">
    <property type="component" value="Unplaced"/>
</dbReference>
<proteinExistence type="predicted"/>
<protein>
    <submittedName>
        <fullName evidence="1">Uncharacterized protein</fullName>
    </submittedName>
</protein>
<dbReference type="InterPro" id="IPR036282">
    <property type="entry name" value="Glutathione-S-Trfase_C_sf"/>
</dbReference>
<dbReference type="Gene3D" id="1.20.1050.10">
    <property type="match status" value="1"/>
</dbReference>
<dbReference type="Gene3D" id="3.40.30.10">
    <property type="entry name" value="Glutaredoxin"/>
    <property type="match status" value="1"/>
</dbReference>
<evidence type="ECO:0000313" key="2">
    <source>
        <dbReference type="Proteomes" id="UP000694388"/>
    </source>
</evidence>
<reference evidence="1" key="1">
    <citation type="submission" date="2025-08" db="UniProtKB">
        <authorList>
            <consortium name="Ensembl"/>
        </authorList>
    </citation>
    <scope>IDENTIFICATION</scope>
</reference>
<dbReference type="AlphaFoldDB" id="A0A8C4QGV8"/>
<dbReference type="SUPFAM" id="SSF52833">
    <property type="entry name" value="Thioredoxin-like"/>
    <property type="match status" value="1"/>
</dbReference>
<keyword evidence="2" id="KW-1185">Reference proteome</keyword>
<sequence length="239" mass="27161">VKPSNVICIFQQLCQPIRLLLEHVGEKYEDKFYVRGDGPDYDRSCWLNEKFTLGLAFPNVSRFYHAYDLRIKFCTICFSPDFVSKLRQGYVDALPGEMKQLAAFLGKGKWFAGDKVSCLFHCLWNNFHPPACERPHLTNSGHFVHRTDNPVVTFWNNARNQSRVGFQSHHNLVRTLPALQGPIAKSSIYLSIRAGRLPRDCTSTGPLGNEPLKQLASFWDNRAGYNHAVPLDPITLPAI</sequence>
<evidence type="ECO:0000313" key="1">
    <source>
        <dbReference type="Ensembl" id="ENSEBUP00000015301.1"/>
    </source>
</evidence>
<dbReference type="InterPro" id="IPR036249">
    <property type="entry name" value="Thioredoxin-like_sf"/>
</dbReference>
<dbReference type="SUPFAM" id="SSF47616">
    <property type="entry name" value="GST C-terminal domain-like"/>
    <property type="match status" value="1"/>
</dbReference>
<reference evidence="1" key="2">
    <citation type="submission" date="2025-09" db="UniProtKB">
        <authorList>
            <consortium name="Ensembl"/>
        </authorList>
    </citation>
    <scope>IDENTIFICATION</scope>
</reference>
<name>A0A8C4QGV8_EPTBU</name>
<organism evidence="1 2">
    <name type="scientific">Eptatretus burgeri</name>
    <name type="common">Inshore hagfish</name>
    <dbReference type="NCBI Taxonomy" id="7764"/>
    <lineage>
        <taxon>Eukaryota</taxon>
        <taxon>Metazoa</taxon>
        <taxon>Chordata</taxon>
        <taxon>Craniata</taxon>
        <taxon>Vertebrata</taxon>
        <taxon>Cyclostomata</taxon>
        <taxon>Myxini</taxon>
        <taxon>Myxiniformes</taxon>
        <taxon>Myxinidae</taxon>
        <taxon>Eptatretinae</taxon>
        <taxon>Eptatretus</taxon>
    </lineage>
</organism>
<accession>A0A8C4QGV8</accession>
<dbReference type="Ensembl" id="ENSEBUT00000015877.1">
    <property type="protein sequence ID" value="ENSEBUP00000015301.1"/>
    <property type="gene ID" value="ENSEBUG00000009643.1"/>
</dbReference>